<dbReference type="PROSITE" id="PS51257">
    <property type="entry name" value="PROKAR_LIPOPROTEIN"/>
    <property type="match status" value="1"/>
</dbReference>
<name>A0A1L7I414_9FLAO</name>
<gene>
    <name evidence="6" type="ORF">GRFL_1626</name>
</gene>
<dbReference type="SUPFAM" id="SSF51445">
    <property type="entry name" value="(Trans)glycosidases"/>
    <property type="match status" value="1"/>
</dbReference>
<evidence type="ECO:0000256" key="5">
    <source>
        <dbReference type="SAM" id="MobiDB-lite"/>
    </source>
</evidence>
<evidence type="ECO:0000256" key="1">
    <source>
        <dbReference type="ARBA" id="ARBA00010687"/>
    </source>
</evidence>
<evidence type="ECO:0000256" key="2">
    <source>
        <dbReference type="ARBA" id="ARBA00022801"/>
    </source>
</evidence>
<evidence type="ECO:0000256" key="3">
    <source>
        <dbReference type="ARBA" id="ARBA00023295"/>
    </source>
</evidence>
<evidence type="ECO:0000313" key="7">
    <source>
        <dbReference type="Proteomes" id="UP000186230"/>
    </source>
</evidence>
<evidence type="ECO:0000256" key="4">
    <source>
        <dbReference type="RuleBase" id="RU361192"/>
    </source>
</evidence>
<feature type="region of interest" description="Disordered" evidence="5">
    <location>
        <begin position="29"/>
        <end position="56"/>
    </location>
</feature>
<dbReference type="GO" id="GO:0031218">
    <property type="term" value="F:arabinogalactan endo-1,4-beta-galactosidase activity"/>
    <property type="evidence" value="ECO:0007669"/>
    <property type="project" value="UniProtKB-EC"/>
</dbReference>
<dbReference type="EC" id="3.2.1.89" evidence="4"/>
<dbReference type="GO" id="GO:0045490">
    <property type="term" value="P:pectin catabolic process"/>
    <property type="evidence" value="ECO:0007669"/>
    <property type="project" value="TreeGrafter"/>
</dbReference>
<dbReference type="PANTHER" id="PTHR34983:SF2">
    <property type="entry name" value="ENDO-BETA-1,4-GALACTANASE"/>
    <property type="match status" value="1"/>
</dbReference>
<organism evidence="6 7">
    <name type="scientific">Christiangramia flava JLT2011</name>
    <dbReference type="NCBI Taxonomy" id="1229726"/>
    <lineage>
        <taxon>Bacteria</taxon>
        <taxon>Pseudomonadati</taxon>
        <taxon>Bacteroidota</taxon>
        <taxon>Flavobacteriia</taxon>
        <taxon>Flavobacteriales</taxon>
        <taxon>Flavobacteriaceae</taxon>
        <taxon>Christiangramia</taxon>
    </lineage>
</organism>
<sequence>MMAMFRDLIGPMLKTGLLCLLFSACSSGTTSEDLPETNDDSPVSETPEETPAETPEETNFYYGADLSYVNEMEDCGATYYNADAQAEDSYQIFADAGANLVRVRLWHSPEWTSYSNFQDVKKSISRAKAANMQVLLDFHYSDTWADPSRQEIPAAWAAVKDNTPVLGDSLYNYTYQTLKKLKEADLLPNIVQVGNEINGMILQQGELEWPIDWDRNAYLLNKGIQAVRDIASQNESNIEIMLHIAQPENGLWWFEQATANGVTNFDWIGLSYYPIWSDYNLENVSSALQTLISTYDKKLMVVETAYPFTLENADSANNILGEDALVDGFPATQQGQLDYLNKLQEVIENAGGSGLVYWEPAWVSTSCSTQWAQGSHWDNATLFDHQNKATLGMQFYNASK</sequence>
<dbReference type="InterPro" id="IPR017853">
    <property type="entry name" value="GH"/>
</dbReference>
<evidence type="ECO:0000313" key="6">
    <source>
        <dbReference type="EMBL" id="APU68350.1"/>
    </source>
</evidence>
<dbReference type="STRING" id="1229726.GRFL_1626"/>
<dbReference type="GO" id="GO:0015926">
    <property type="term" value="F:glucosidase activity"/>
    <property type="evidence" value="ECO:0007669"/>
    <property type="project" value="InterPro"/>
</dbReference>
<dbReference type="InterPro" id="IPR011683">
    <property type="entry name" value="Glyco_hydro_53"/>
</dbReference>
<dbReference type="EMBL" id="CP016359">
    <property type="protein sequence ID" value="APU68350.1"/>
    <property type="molecule type" value="Genomic_DNA"/>
</dbReference>
<keyword evidence="3 4" id="KW-0326">Glycosidase</keyword>
<protein>
    <recommendedName>
        <fullName evidence="4">Arabinogalactan endo-beta-1,4-galactanase</fullName>
        <ecNumber evidence="4">3.2.1.89</ecNumber>
    </recommendedName>
</protein>
<dbReference type="Gene3D" id="3.20.20.80">
    <property type="entry name" value="Glycosidases"/>
    <property type="match status" value="1"/>
</dbReference>
<comment type="similarity">
    <text evidence="1 4">Belongs to the glycosyl hydrolase 53 family.</text>
</comment>
<feature type="compositionally biased region" description="Acidic residues" evidence="5">
    <location>
        <begin position="46"/>
        <end position="56"/>
    </location>
</feature>
<keyword evidence="7" id="KW-1185">Reference proteome</keyword>
<dbReference type="PANTHER" id="PTHR34983">
    <property type="entry name" value="ARABINOGALACTAN ENDO-BETA-1,4-GALACTANASE A"/>
    <property type="match status" value="1"/>
</dbReference>
<reference evidence="6 7" key="1">
    <citation type="submission" date="2016-07" db="EMBL/GenBank/DDBJ databases">
        <title>Multi-omics approach to identify versatile polysaccharide utilization systems of a marine flavobacterium Gramella flava.</title>
        <authorList>
            <person name="Tang K."/>
        </authorList>
    </citation>
    <scope>NUCLEOTIDE SEQUENCE [LARGE SCALE GENOMIC DNA]</scope>
    <source>
        <strain evidence="6 7">JLT2011</strain>
    </source>
</reference>
<dbReference type="Proteomes" id="UP000186230">
    <property type="component" value="Chromosome"/>
</dbReference>
<proteinExistence type="inferred from homology"/>
<keyword evidence="2 4" id="KW-0378">Hydrolase</keyword>
<dbReference type="AlphaFoldDB" id="A0A1L7I414"/>
<comment type="catalytic activity">
    <reaction evidence="4">
        <text>The enzyme specifically hydrolyzes (1-&gt;4)-beta-D-galactosidic linkages in type I arabinogalactans.</text>
        <dbReference type="EC" id="3.2.1.89"/>
    </reaction>
</comment>
<accession>A0A1L7I414</accession>
<dbReference type="Pfam" id="PF07745">
    <property type="entry name" value="Glyco_hydro_53"/>
    <property type="match status" value="1"/>
</dbReference>
<dbReference type="KEGG" id="gfl:GRFL_1626"/>